<proteinExistence type="predicted"/>
<gene>
    <name evidence="2" type="ORF">DFH08DRAFT_901963</name>
</gene>
<reference evidence="2" key="1">
    <citation type="submission" date="2023-03" db="EMBL/GenBank/DDBJ databases">
        <title>Massive genome expansion in bonnet fungi (Mycena s.s.) driven by repeated elements and novel gene families across ecological guilds.</title>
        <authorList>
            <consortium name="Lawrence Berkeley National Laboratory"/>
            <person name="Harder C.B."/>
            <person name="Miyauchi S."/>
            <person name="Viragh M."/>
            <person name="Kuo A."/>
            <person name="Thoen E."/>
            <person name="Andreopoulos B."/>
            <person name="Lu D."/>
            <person name="Skrede I."/>
            <person name="Drula E."/>
            <person name="Henrissat B."/>
            <person name="Morin E."/>
            <person name="Kohler A."/>
            <person name="Barry K."/>
            <person name="LaButti K."/>
            <person name="Morin E."/>
            <person name="Salamov A."/>
            <person name="Lipzen A."/>
            <person name="Mereny Z."/>
            <person name="Hegedus B."/>
            <person name="Baldrian P."/>
            <person name="Stursova M."/>
            <person name="Weitz H."/>
            <person name="Taylor A."/>
            <person name="Grigoriev I.V."/>
            <person name="Nagy L.G."/>
            <person name="Martin F."/>
            <person name="Kauserud H."/>
        </authorList>
    </citation>
    <scope>NUCLEOTIDE SEQUENCE</scope>
    <source>
        <strain evidence="2">CBHHK002</strain>
    </source>
</reference>
<protein>
    <submittedName>
        <fullName evidence="2">Uncharacterized protein</fullName>
    </submittedName>
</protein>
<evidence type="ECO:0000256" key="1">
    <source>
        <dbReference type="SAM" id="MobiDB-lite"/>
    </source>
</evidence>
<dbReference type="Proteomes" id="UP001218218">
    <property type="component" value="Unassembled WGS sequence"/>
</dbReference>
<sequence>MDAQDAMPFEGLLSPRAREALTAIAHGKRRSPDADELLNILNGVETAESDEDETGDSSMTDLLSSLEWQSDSGDDHGYDDTEFTDAMGRTAPPTPEAQWQSESDSEESQTTSEDANEMTGNSQFEAELAARLMREVIVDECDAIDDILMNMKACSQWPLAVVDDTEPAWVGDLLGEFFTARATRLDDCDEAQFSATHVQREECPSVVHLSSYDVPVPSLLGVLEGECTFEEYWTTSPPLVTTLPLLFGYQGMNESEEHYESGSKDGSWGWDQEDWENASLEYI</sequence>
<organism evidence="2 3">
    <name type="scientific">Mycena albidolilacea</name>
    <dbReference type="NCBI Taxonomy" id="1033008"/>
    <lineage>
        <taxon>Eukaryota</taxon>
        <taxon>Fungi</taxon>
        <taxon>Dikarya</taxon>
        <taxon>Basidiomycota</taxon>
        <taxon>Agaricomycotina</taxon>
        <taxon>Agaricomycetes</taxon>
        <taxon>Agaricomycetidae</taxon>
        <taxon>Agaricales</taxon>
        <taxon>Marasmiineae</taxon>
        <taxon>Mycenaceae</taxon>
        <taxon>Mycena</taxon>
    </lineage>
</organism>
<dbReference type="EMBL" id="JARIHO010000091">
    <property type="protein sequence ID" value="KAJ7306861.1"/>
    <property type="molecule type" value="Genomic_DNA"/>
</dbReference>
<evidence type="ECO:0000313" key="3">
    <source>
        <dbReference type="Proteomes" id="UP001218218"/>
    </source>
</evidence>
<evidence type="ECO:0000313" key="2">
    <source>
        <dbReference type="EMBL" id="KAJ7306861.1"/>
    </source>
</evidence>
<comment type="caution">
    <text evidence="2">The sequence shown here is derived from an EMBL/GenBank/DDBJ whole genome shotgun (WGS) entry which is preliminary data.</text>
</comment>
<dbReference type="AlphaFoldDB" id="A0AAD6Z4M0"/>
<name>A0AAD6Z4M0_9AGAR</name>
<feature type="compositionally biased region" description="Polar residues" evidence="1">
    <location>
        <begin position="56"/>
        <end position="71"/>
    </location>
</feature>
<keyword evidence="3" id="KW-1185">Reference proteome</keyword>
<accession>A0AAD6Z4M0</accession>
<feature type="region of interest" description="Disordered" evidence="1">
    <location>
        <begin position="25"/>
        <end position="121"/>
    </location>
</feature>